<name>A0A212R295_9PROT</name>
<evidence type="ECO:0000313" key="1">
    <source>
        <dbReference type="EMBL" id="SNB66115.1"/>
    </source>
</evidence>
<dbReference type="EMBL" id="FYEH01000005">
    <property type="protein sequence ID" value="SNB66115.1"/>
    <property type="molecule type" value="Genomic_DNA"/>
</dbReference>
<sequence>MGSILNEEHLPHQGADKVIDGRAALCLGRSERARIILARLQGTCPVAAAVAGEPPLNRAAGRTARPAFYVTDGSHDLHGLALADREAVGAPGGFLKAW</sequence>
<evidence type="ECO:0000313" key="2">
    <source>
        <dbReference type="Proteomes" id="UP000197065"/>
    </source>
</evidence>
<dbReference type="Proteomes" id="UP000197065">
    <property type="component" value="Unassembled WGS sequence"/>
</dbReference>
<protein>
    <submittedName>
        <fullName evidence="1">Uncharacterized protein</fullName>
    </submittedName>
</protein>
<dbReference type="AlphaFoldDB" id="A0A212R295"/>
<reference evidence="1 2" key="1">
    <citation type="submission" date="2017-06" db="EMBL/GenBank/DDBJ databases">
        <authorList>
            <person name="Kim H.J."/>
            <person name="Triplett B.A."/>
        </authorList>
    </citation>
    <scope>NUCLEOTIDE SEQUENCE [LARGE SCALE GENOMIC DNA]</scope>
    <source>
        <strain evidence="1 2">B29T1</strain>
    </source>
</reference>
<organism evidence="1 2">
    <name type="scientific">Arboricoccus pini</name>
    <dbReference type="NCBI Taxonomy" id="1963835"/>
    <lineage>
        <taxon>Bacteria</taxon>
        <taxon>Pseudomonadati</taxon>
        <taxon>Pseudomonadota</taxon>
        <taxon>Alphaproteobacteria</taxon>
        <taxon>Geminicoccales</taxon>
        <taxon>Geminicoccaceae</taxon>
        <taxon>Arboricoccus</taxon>
    </lineage>
</organism>
<gene>
    <name evidence="1" type="ORF">SAMN07250955_10548</name>
</gene>
<proteinExistence type="predicted"/>
<keyword evidence="2" id="KW-1185">Reference proteome</keyword>
<accession>A0A212R295</accession>